<gene>
    <name evidence="2" type="ORF">SAMN04487946_104241</name>
</gene>
<protein>
    <recommendedName>
        <fullName evidence="4">DUF5518 domain-containing protein</fullName>
    </recommendedName>
</protein>
<dbReference type="EMBL" id="FNPB01000004">
    <property type="protein sequence ID" value="SDX95988.1"/>
    <property type="molecule type" value="Genomic_DNA"/>
</dbReference>
<sequence length="139" mass="13895">MTTDTTQTAPRSLPASADVVGGGVLALLGLLHLFGLGLGGVVGFLALLVGWPLIAGVVAGRLSVDATDRSVNGAVAGVFGSLTVTLLVLLTGLVGAWPAFITSNIGVTLWSVTLAVLAMLTISWTVFGYAGGFLADTLA</sequence>
<dbReference type="AlphaFoldDB" id="A0A1H3G027"/>
<feature type="transmembrane region" description="Helical" evidence="1">
    <location>
        <begin position="74"/>
        <end position="97"/>
    </location>
</feature>
<feature type="transmembrane region" description="Helical" evidence="1">
    <location>
        <begin position="41"/>
        <end position="62"/>
    </location>
</feature>
<feature type="transmembrane region" description="Helical" evidence="1">
    <location>
        <begin position="12"/>
        <end position="35"/>
    </location>
</feature>
<proteinExistence type="predicted"/>
<evidence type="ECO:0008006" key="4">
    <source>
        <dbReference type="Google" id="ProtNLM"/>
    </source>
</evidence>
<keyword evidence="3" id="KW-1185">Reference proteome</keyword>
<evidence type="ECO:0000313" key="2">
    <source>
        <dbReference type="EMBL" id="SDX95988.1"/>
    </source>
</evidence>
<evidence type="ECO:0000313" key="3">
    <source>
        <dbReference type="Proteomes" id="UP000199170"/>
    </source>
</evidence>
<dbReference type="STRING" id="660517.SAMN04487946_104241"/>
<evidence type="ECO:0000256" key="1">
    <source>
        <dbReference type="SAM" id="Phobius"/>
    </source>
</evidence>
<accession>A0A1H3G027</accession>
<dbReference type="Proteomes" id="UP000199170">
    <property type="component" value="Unassembled WGS sequence"/>
</dbReference>
<dbReference type="RefSeq" id="WP_089766804.1">
    <property type="nucleotide sequence ID" value="NZ_FNPB01000004.1"/>
</dbReference>
<reference evidence="3" key="1">
    <citation type="submission" date="2016-10" db="EMBL/GenBank/DDBJ databases">
        <authorList>
            <person name="Varghese N."/>
            <person name="Submissions S."/>
        </authorList>
    </citation>
    <scope>NUCLEOTIDE SEQUENCE [LARGE SCALE GENOMIC DNA]</scope>
    <source>
        <strain evidence="3">CGMCC 1.10118</strain>
    </source>
</reference>
<keyword evidence="1" id="KW-0812">Transmembrane</keyword>
<keyword evidence="1" id="KW-0472">Membrane</keyword>
<name>A0A1H3G027_9EURY</name>
<organism evidence="2 3">
    <name type="scientific">Halobellus clavatus</name>
    <dbReference type="NCBI Taxonomy" id="660517"/>
    <lineage>
        <taxon>Archaea</taxon>
        <taxon>Methanobacteriati</taxon>
        <taxon>Methanobacteriota</taxon>
        <taxon>Stenosarchaea group</taxon>
        <taxon>Halobacteria</taxon>
        <taxon>Halobacteriales</taxon>
        <taxon>Haloferacaceae</taxon>
        <taxon>Halobellus</taxon>
    </lineage>
</organism>
<feature type="transmembrane region" description="Helical" evidence="1">
    <location>
        <begin position="109"/>
        <end position="135"/>
    </location>
</feature>
<keyword evidence="1" id="KW-1133">Transmembrane helix</keyword>